<proteinExistence type="predicted"/>
<dbReference type="Pfam" id="PF10264">
    <property type="entry name" value="WHD_Storkhead"/>
    <property type="match status" value="1"/>
</dbReference>
<dbReference type="GO" id="GO:0006357">
    <property type="term" value="P:regulation of transcription by RNA polymerase II"/>
    <property type="evidence" value="ECO:0007669"/>
    <property type="project" value="InterPro"/>
</dbReference>
<dbReference type="PANTHER" id="PTHR22437">
    <property type="entry name" value="WINGED HELIX DOMAIN-CONTAINING PROTEIN"/>
    <property type="match status" value="1"/>
</dbReference>
<dbReference type="PANTHER" id="PTHR22437:SF0">
    <property type="entry name" value="FI21431P1"/>
    <property type="match status" value="1"/>
</dbReference>
<feature type="region of interest" description="Disordered" evidence="1">
    <location>
        <begin position="59"/>
        <end position="91"/>
    </location>
</feature>
<dbReference type="InterPro" id="IPR040126">
    <property type="entry name" value="STOX1/2"/>
</dbReference>
<gene>
    <name evidence="3" type="ORF">SK128_002966</name>
</gene>
<feature type="region of interest" description="Disordered" evidence="1">
    <location>
        <begin position="934"/>
        <end position="954"/>
    </location>
</feature>
<evidence type="ECO:0000313" key="3">
    <source>
        <dbReference type="EMBL" id="KAK7065474.1"/>
    </source>
</evidence>
<organism evidence="3 4">
    <name type="scientific">Halocaridina rubra</name>
    <name type="common">Hawaiian red shrimp</name>
    <dbReference type="NCBI Taxonomy" id="373956"/>
    <lineage>
        <taxon>Eukaryota</taxon>
        <taxon>Metazoa</taxon>
        <taxon>Ecdysozoa</taxon>
        <taxon>Arthropoda</taxon>
        <taxon>Crustacea</taxon>
        <taxon>Multicrustacea</taxon>
        <taxon>Malacostraca</taxon>
        <taxon>Eumalacostraca</taxon>
        <taxon>Eucarida</taxon>
        <taxon>Decapoda</taxon>
        <taxon>Pleocyemata</taxon>
        <taxon>Caridea</taxon>
        <taxon>Atyoidea</taxon>
        <taxon>Atyidae</taxon>
        <taxon>Halocaridina</taxon>
    </lineage>
</organism>
<dbReference type="EMBL" id="JAXCGZ010020775">
    <property type="protein sequence ID" value="KAK7065474.1"/>
    <property type="molecule type" value="Genomic_DNA"/>
</dbReference>
<keyword evidence="4" id="KW-1185">Reference proteome</keyword>
<dbReference type="GO" id="GO:0000977">
    <property type="term" value="F:RNA polymerase II transcription regulatory region sequence-specific DNA binding"/>
    <property type="evidence" value="ECO:0007669"/>
    <property type="project" value="TreeGrafter"/>
</dbReference>
<evidence type="ECO:0000256" key="1">
    <source>
        <dbReference type="SAM" id="MobiDB-lite"/>
    </source>
</evidence>
<feature type="compositionally biased region" description="Basic and acidic residues" evidence="1">
    <location>
        <begin position="647"/>
        <end position="657"/>
    </location>
</feature>
<protein>
    <recommendedName>
        <fullName evidence="2">Winged helix Storkhead-box1 domain-containing protein</fullName>
    </recommendedName>
</protein>
<sequence>MGESCLWLHERCLALQLLRDDPPPTRPSSLLPRSSRHCLGGHSCESNHNTEAWCSSIITPTSPSTTESGTPTPTNGGLPTSPTKNSPSPAQGEFVNKYQDGYLLFQAWQEANTVCVWNPDLLSAINESMYVGLLVGGILLIGGSSKALATITHAWSRSLLVAPTGFTLSMLGEVSGCRMVPVPQGHFTPLAEALCWVIHRLTKSGGLADSESVNSTLTASFPTLNIPNATIIHATLSNLIHQRKVYHSGKSYGIVQPNTYQFSPANNLFASPSQAKLSPLNGRQVISQPVQDSADFKPLIGGAQLIKQGRLCHAIVQTNLVELITGATLPTDKIITSKSIASGRDGHLSLERKTSLGMLSSKRCHSRTASLRLSPNKVAQLASAFSHVSSSASICDSNIYEAYDMNDITVKPERGSVISKLLRVSPRRKLASFSAQFPPPEWNAPNSPIIHLHSVAIQTSRQRKVSSDLWWSTIPSWTPRSSTLPRRLQRPLSCTPPMSQSSNSATPPLMQASSIHVLGPESLHVNLHTISQKTSHNALMHHSSGPVKGSLDKLQSESVGFIQNTNRSSQDIHRYHSQSRHSVNEHRKLSTDILNQLHYAHFDTNKMLNKTQNSDGLIPSASPEHLAYRKKSHLRSSKRLLSTHHSTHNDGQPRPDGEVSLVKSSEENKPKECTSRHHLKQKPQENTKEKLYKMQENTCKYKAFDKHNKEENHVSNNMVFEMNDYDETPVRDLPFIVGETPAQSADTENTKTAETKSASLLPPKKTKVVEEKLAEQERKNSKAECLQKVHESAVYNRSSLQLDLTVLHMNNSKKVVSSPHRPEGLKTNVLHDSKEVIDITKSSIQEVTNRNLGYRDVDKCHKQSCSQTLDKANQVMDQKEKDDISEPEALQQSSITHNTHESHFKSKYKSHCSPKKKLATSISKDPNIVMEEKAISSSKPMDAISPDGSNTEEKKISPDAEVVSINTYPSLSELNLNFTSIAAQRILHGVSHNSIDTLVEVNMAAQRKKYPSKCPNPVTNTDFGFL</sequence>
<dbReference type="GO" id="GO:0005634">
    <property type="term" value="C:nucleus"/>
    <property type="evidence" value="ECO:0007669"/>
    <property type="project" value="TreeGrafter"/>
</dbReference>
<evidence type="ECO:0000259" key="2">
    <source>
        <dbReference type="Pfam" id="PF10264"/>
    </source>
</evidence>
<dbReference type="AlphaFoldDB" id="A0AAN8WQ93"/>
<comment type="caution">
    <text evidence="3">The sequence shown here is derived from an EMBL/GenBank/DDBJ whole genome shotgun (WGS) entry which is preliminary data.</text>
</comment>
<name>A0AAN8WQ93_HALRR</name>
<feature type="compositionally biased region" description="Basic and acidic residues" evidence="1">
    <location>
        <begin position="664"/>
        <end position="675"/>
    </location>
</feature>
<dbReference type="Proteomes" id="UP001381693">
    <property type="component" value="Unassembled WGS sequence"/>
</dbReference>
<feature type="region of interest" description="Disordered" evidence="1">
    <location>
        <begin position="643"/>
        <end position="688"/>
    </location>
</feature>
<accession>A0AAN8WQ93</accession>
<reference evidence="3 4" key="1">
    <citation type="submission" date="2023-11" db="EMBL/GenBank/DDBJ databases">
        <title>Halocaridina rubra genome assembly.</title>
        <authorList>
            <person name="Smith C."/>
        </authorList>
    </citation>
    <scope>NUCLEOTIDE SEQUENCE [LARGE SCALE GENOMIC DNA]</scope>
    <source>
        <strain evidence="3">EP-1</strain>
        <tissue evidence="3">Whole</tissue>
    </source>
</reference>
<feature type="compositionally biased region" description="Low complexity" evidence="1">
    <location>
        <begin position="59"/>
        <end position="83"/>
    </location>
</feature>
<dbReference type="GO" id="GO:0005737">
    <property type="term" value="C:cytoplasm"/>
    <property type="evidence" value="ECO:0007669"/>
    <property type="project" value="TreeGrafter"/>
</dbReference>
<dbReference type="InterPro" id="IPR019391">
    <property type="entry name" value="Storkhead-box_WHD"/>
</dbReference>
<feature type="region of interest" description="Disordered" evidence="1">
    <location>
        <begin position="885"/>
        <end position="910"/>
    </location>
</feature>
<feature type="domain" description="Winged helix Storkhead-box1" evidence="2">
    <location>
        <begin position="179"/>
        <end position="257"/>
    </location>
</feature>
<evidence type="ECO:0000313" key="4">
    <source>
        <dbReference type="Proteomes" id="UP001381693"/>
    </source>
</evidence>